<evidence type="ECO:0000313" key="4">
    <source>
        <dbReference type="EMBL" id="RXK16037.1"/>
    </source>
</evidence>
<dbReference type="PANTHER" id="PTHR43479:SF11">
    <property type="entry name" value="ACREF_ENVCD OPERON REPRESSOR-RELATED"/>
    <property type="match status" value="1"/>
</dbReference>
<sequence>MPKIVNKEEKRREIALACSDLIHDVGIKKITVSQVAKTAGIGKGTIYEYFENKEDIIFQIINIHIEEYHKEFSEKIKKEKTTRDKVLHFFKFVIDNSEENMKHFNRFKEYLSIVLSEENDEMLKFNCSCSTFFYSQLENILQEGINKGELKSCAVDLVDIILTYERGVAITKMTQDNVDIEMLCKKFVDNLFELVEIK</sequence>
<dbReference type="PRINTS" id="PR00455">
    <property type="entry name" value="HTHTETR"/>
</dbReference>
<dbReference type="RefSeq" id="WP_114841262.1">
    <property type="nucleotide sequence ID" value="NZ_CP031219.1"/>
</dbReference>
<dbReference type="PANTHER" id="PTHR43479">
    <property type="entry name" value="ACREF/ENVCD OPERON REPRESSOR-RELATED"/>
    <property type="match status" value="1"/>
</dbReference>
<name>A0AAX2AGB1_9BACT</name>
<dbReference type="AlphaFoldDB" id="A0AAX2AGB1"/>
<feature type="DNA-binding region" description="H-T-H motif" evidence="2">
    <location>
        <begin position="31"/>
        <end position="50"/>
    </location>
</feature>
<evidence type="ECO:0000256" key="2">
    <source>
        <dbReference type="PROSITE-ProRule" id="PRU00335"/>
    </source>
</evidence>
<dbReference type="InterPro" id="IPR036271">
    <property type="entry name" value="Tet_transcr_reg_TetR-rel_C_sf"/>
</dbReference>
<comment type="caution">
    <text evidence="4">The sequence shown here is derived from an EMBL/GenBank/DDBJ whole genome shotgun (WGS) entry which is preliminary data.</text>
</comment>
<dbReference type="InterPro" id="IPR009057">
    <property type="entry name" value="Homeodomain-like_sf"/>
</dbReference>
<dbReference type="PROSITE" id="PS50977">
    <property type="entry name" value="HTH_TETR_2"/>
    <property type="match status" value="1"/>
</dbReference>
<organism evidence="4 5">
    <name type="scientific">Malaciobacter mytili LMG 24559</name>
    <dbReference type="NCBI Taxonomy" id="1032238"/>
    <lineage>
        <taxon>Bacteria</taxon>
        <taxon>Pseudomonadati</taxon>
        <taxon>Campylobacterota</taxon>
        <taxon>Epsilonproteobacteria</taxon>
        <taxon>Campylobacterales</taxon>
        <taxon>Arcobacteraceae</taxon>
        <taxon>Malaciobacter</taxon>
    </lineage>
</organism>
<accession>A0AAX2AGB1</accession>
<evidence type="ECO:0000313" key="5">
    <source>
        <dbReference type="Proteomes" id="UP000290092"/>
    </source>
</evidence>
<dbReference type="GO" id="GO:0003677">
    <property type="term" value="F:DNA binding"/>
    <property type="evidence" value="ECO:0007669"/>
    <property type="project" value="UniProtKB-UniRule"/>
</dbReference>
<dbReference type="SUPFAM" id="SSF46689">
    <property type="entry name" value="Homeodomain-like"/>
    <property type="match status" value="1"/>
</dbReference>
<dbReference type="PROSITE" id="PS01081">
    <property type="entry name" value="HTH_TETR_1"/>
    <property type="match status" value="1"/>
</dbReference>
<gene>
    <name evidence="4" type="ORF">CP985_05540</name>
</gene>
<dbReference type="Pfam" id="PF00440">
    <property type="entry name" value="TetR_N"/>
    <property type="match status" value="1"/>
</dbReference>
<dbReference type="KEGG" id="amyt:AMYT_0795"/>
<dbReference type="SUPFAM" id="SSF48498">
    <property type="entry name" value="Tetracyclin repressor-like, C-terminal domain"/>
    <property type="match status" value="1"/>
</dbReference>
<proteinExistence type="predicted"/>
<dbReference type="InterPro" id="IPR023772">
    <property type="entry name" value="DNA-bd_HTH_TetR-type_CS"/>
</dbReference>
<keyword evidence="5" id="KW-1185">Reference proteome</keyword>
<dbReference type="EMBL" id="NXID01000016">
    <property type="protein sequence ID" value="RXK16037.1"/>
    <property type="molecule type" value="Genomic_DNA"/>
</dbReference>
<protein>
    <submittedName>
        <fullName evidence="4">TetR family transcriptional regulator</fullName>
    </submittedName>
</protein>
<evidence type="ECO:0000256" key="1">
    <source>
        <dbReference type="ARBA" id="ARBA00023125"/>
    </source>
</evidence>
<evidence type="ECO:0000259" key="3">
    <source>
        <dbReference type="PROSITE" id="PS50977"/>
    </source>
</evidence>
<feature type="domain" description="HTH tetR-type" evidence="3">
    <location>
        <begin position="8"/>
        <end position="68"/>
    </location>
</feature>
<dbReference type="Proteomes" id="UP000290092">
    <property type="component" value="Unassembled WGS sequence"/>
</dbReference>
<dbReference type="InterPro" id="IPR001647">
    <property type="entry name" value="HTH_TetR"/>
</dbReference>
<keyword evidence="1 2" id="KW-0238">DNA-binding</keyword>
<dbReference type="InterPro" id="IPR050624">
    <property type="entry name" value="HTH-type_Tx_Regulator"/>
</dbReference>
<reference evidence="4 5" key="1">
    <citation type="submission" date="2017-09" db="EMBL/GenBank/DDBJ databases">
        <title>Genomics of the genus Arcobacter.</title>
        <authorList>
            <person name="Perez-Cataluna A."/>
            <person name="Figueras M.J."/>
            <person name="Salas-Masso N."/>
        </authorList>
    </citation>
    <scope>NUCLEOTIDE SEQUENCE [LARGE SCALE GENOMIC DNA]</scope>
    <source>
        <strain evidence="4 5">CECT 7386</strain>
    </source>
</reference>
<dbReference type="Gene3D" id="1.10.357.10">
    <property type="entry name" value="Tetracycline Repressor, domain 2"/>
    <property type="match status" value="1"/>
</dbReference>